<name>A0ABW9XCG0_9SPHN</name>
<sequence length="312" mass="33568">MMTAYGLITRTGCPACGGTAARTLFTAALDGPLLRGYLSAYYARDVAVAGAYCALECATCATLYQRDVGNGPLLSDLYDQWMPPSRPEEDAGYRYDVTNPAASRDGHEIMVASAYLGVPLGAMHTLDYGMGWAGWARVARALGCVSHGYDLADSRMAHAAAHGILPDNGRYHFINTEQVMEHIEDPVALVGELAGKLRPGGVLKISVPAQDGVRAELARLAAGGDRVNAAGLMPLHPLEHVNAFSREGLARLGAMHGLALVRPGLATRYAFLRHAGAMDWADLPRVAKEMVRPVWQWVSPRNTYVWLQKPAA</sequence>
<proteinExistence type="predicted"/>
<dbReference type="GO" id="GO:0008168">
    <property type="term" value="F:methyltransferase activity"/>
    <property type="evidence" value="ECO:0007669"/>
    <property type="project" value="UniProtKB-KW"/>
</dbReference>
<keyword evidence="2" id="KW-1185">Reference proteome</keyword>
<dbReference type="InterPro" id="IPR029063">
    <property type="entry name" value="SAM-dependent_MTases_sf"/>
</dbReference>
<dbReference type="Pfam" id="PF13489">
    <property type="entry name" value="Methyltransf_23"/>
    <property type="match status" value="1"/>
</dbReference>
<dbReference type="Proteomes" id="UP000753724">
    <property type="component" value="Unassembled WGS sequence"/>
</dbReference>
<dbReference type="RefSeq" id="WP_161717455.1">
    <property type="nucleotide sequence ID" value="NZ_JAAAPO010000002.1"/>
</dbReference>
<evidence type="ECO:0000313" key="1">
    <source>
        <dbReference type="EMBL" id="NBC36220.1"/>
    </source>
</evidence>
<dbReference type="SUPFAM" id="SSF53335">
    <property type="entry name" value="S-adenosyl-L-methionine-dependent methyltransferases"/>
    <property type="match status" value="1"/>
</dbReference>
<organism evidence="1 2">
    <name type="scientific">Novosphingobium ovatum</name>
    <dbReference type="NCBI Taxonomy" id="1908523"/>
    <lineage>
        <taxon>Bacteria</taxon>
        <taxon>Pseudomonadati</taxon>
        <taxon>Pseudomonadota</taxon>
        <taxon>Alphaproteobacteria</taxon>
        <taxon>Sphingomonadales</taxon>
        <taxon>Sphingomonadaceae</taxon>
        <taxon>Novosphingobium</taxon>
    </lineage>
</organism>
<keyword evidence="1" id="KW-0808">Transferase</keyword>
<dbReference type="EMBL" id="JAAAPO010000002">
    <property type="protein sequence ID" value="NBC36220.1"/>
    <property type="molecule type" value="Genomic_DNA"/>
</dbReference>
<reference evidence="2" key="1">
    <citation type="submission" date="2020-01" db="EMBL/GenBank/DDBJ databases">
        <title>Sphingomonas sp. strain CSW-10.</title>
        <authorList>
            <person name="Chen W.-M."/>
        </authorList>
    </citation>
    <scope>NUCLEOTIDE SEQUENCE [LARGE SCALE GENOMIC DNA]</scope>
    <source>
        <strain evidence="2">FSY-8</strain>
    </source>
</reference>
<protein>
    <submittedName>
        <fullName evidence="1">Methyltransferase domain-containing protein</fullName>
    </submittedName>
</protein>
<gene>
    <name evidence="1" type="ORF">GTZ99_06565</name>
</gene>
<comment type="caution">
    <text evidence="1">The sequence shown here is derived from an EMBL/GenBank/DDBJ whole genome shotgun (WGS) entry which is preliminary data.</text>
</comment>
<dbReference type="GO" id="GO:0032259">
    <property type="term" value="P:methylation"/>
    <property type="evidence" value="ECO:0007669"/>
    <property type="project" value="UniProtKB-KW"/>
</dbReference>
<dbReference type="Gene3D" id="3.40.50.150">
    <property type="entry name" value="Vaccinia Virus protein VP39"/>
    <property type="match status" value="1"/>
</dbReference>
<keyword evidence="1" id="KW-0489">Methyltransferase</keyword>
<evidence type="ECO:0000313" key="2">
    <source>
        <dbReference type="Proteomes" id="UP000753724"/>
    </source>
</evidence>
<accession>A0ABW9XCG0</accession>